<name>A0A9J6BRB1_POLVA</name>
<feature type="transmembrane region" description="Helical" evidence="13">
    <location>
        <begin position="719"/>
        <end position="741"/>
    </location>
</feature>
<evidence type="ECO:0000256" key="8">
    <source>
        <dbReference type="ARBA" id="ARBA00023136"/>
    </source>
</evidence>
<feature type="transmembrane region" description="Helical" evidence="13">
    <location>
        <begin position="1120"/>
        <end position="1146"/>
    </location>
</feature>
<organism evidence="15 16">
    <name type="scientific">Polypedilum vanderplanki</name>
    <name type="common">Sleeping chironomid midge</name>
    <dbReference type="NCBI Taxonomy" id="319348"/>
    <lineage>
        <taxon>Eukaryota</taxon>
        <taxon>Metazoa</taxon>
        <taxon>Ecdysozoa</taxon>
        <taxon>Arthropoda</taxon>
        <taxon>Hexapoda</taxon>
        <taxon>Insecta</taxon>
        <taxon>Pterygota</taxon>
        <taxon>Neoptera</taxon>
        <taxon>Endopterygota</taxon>
        <taxon>Diptera</taxon>
        <taxon>Nematocera</taxon>
        <taxon>Chironomoidea</taxon>
        <taxon>Chironomidae</taxon>
        <taxon>Chironominae</taxon>
        <taxon>Polypedilum</taxon>
        <taxon>Polypedilum</taxon>
    </lineage>
</organism>
<feature type="domain" description="Ion transport" evidence="14">
    <location>
        <begin position="583"/>
        <end position="855"/>
    </location>
</feature>
<feature type="compositionally biased region" description="Polar residues" evidence="12">
    <location>
        <begin position="203"/>
        <end position="219"/>
    </location>
</feature>
<keyword evidence="10" id="KW-0407">Ion channel</keyword>
<keyword evidence="2" id="KW-0813">Transport</keyword>
<dbReference type="GO" id="GO:0086010">
    <property type="term" value="P:membrane depolarization during action potential"/>
    <property type="evidence" value="ECO:0007669"/>
    <property type="project" value="TreeGrafter"/>
</dbReference>
<feature type="transmembrane region" description="Helical" evidence="13">
    <location>
        <begin position="24"/>
        <end position="48"/>
    </location>
</feature>
<evidence type="ECO:0000256" key="7">
    <source>
        <dbReference type="ARBA" id="ARBA00023065"/>
    </source>
</evidence>
<keyword evidence="8 13" id="KW-0472">Membrane</keyword>
<feature type="domain" description="Ion transport" evidence="14">
    <location>
        <begin position="900"/>
        <end position="1155"/>
    </location>
</feature>
<accession>A0A9J6BRB1</accession>
<feature type="compositionally biased region" description="Basic residues" evidence="12">
    <location>
        <begin position="329"/>
        <end position="344"/>
    </location>
</feature>
<feature type="transmembrane region" description="Helical" evidence="13">
    <location>
        <begin position="622"/>
        <end position="643"/>
    </location>
</feature>
<dbReference type="GO" id="GO:0008332">
    <property type="term" value="F:low voltage-gated calcium channel activity"/>
    <property type="evidence" value="ECO:0007669"/>
    <property type="project" value="TreeGrafter"/>
</dbReference>
<feature type="compositionally biased region" description="Low complexity" evidence="12">
    <location>
        <begin position="275"/>
        <end position="291"/>
    </location>
</feature>
<evidence type="ECO:0000256" key="12">
    <source>
        <dbReference type="SAM" id="MobiDB-lite"/>
    </source>
</evidence>
<dbReference type="FunFam" id="1.20.120.350:FF:000009">
    <property type="entry name" value="Voltage-dependent T-type calcium channel subunit alpha"/>
    <property type="match status" value="1"/>
</dbReference>
<feature type="transmembrane region" description="Helical" evidence="13">
    <location>
        <begin position="822"/>
        <end position="845"/>
    </location>
</feature>
<keyword evidence="5" id="KW-0851">Voltage-gated channel</keyword>
<dbReference type="FunFam" id="1.10.287.70:FF:000018">
    <property type="entry name" value="Voltage-dependent T-type calcium channel subunit alpha"/>
    <property type="match status" value="1"/>
</dbReference>
<sequence length="1535" mass="174485">MKILTQEDWNVVLFNGMEKTSHWAALYFVTLMTFGNYVLFNLLVAILVEGFSSERHERREREQREIIKAKLNAEQQQLQMQLQMQEQFNEMFPQDDLKSFSDSTTSDSYNDLKNRWFSAEELRKLNNIENIKCNIQKQKMLQGETVNAVETCVDGQMPNYLSKSNQEKEMHQRQGSYKRKHQSIRDKNRSNDGTRKLHDPPLITTTAATPQDSPSNTMEMGTSLKDWEHVEIENFEREPPKIHLTPPSVFGSLKALDERIFLERSTFISKIERNSPSSLSSHSDPGSKHSPTGSAVLPTCVEQSGDEEQQDTKIDITITVASPAPSRKSSLKIRRGSSKRKKVAPKSEGIPQTEILNNCKPLQSPTGEEILSKSHGSGGSIADDICGDIRKSSIQSDKDVLLSKANCIKNDTQGNSYSRINVRRSSSIKSDSQQLPLQRNQQYLSNKYINNHQYYNFNRKNSVNVASIQHPHYFHQQYYKRRMSSFEHPFEKQSNINLNNFEDFLQRSMKVDLEKSISSISNVPEQSPQPQQAPLKKDSKMMQWLKEVSNFDKYTEERESYSLYIFPETNKFRKLCQWFVDQKWFDNVILLFIALNCITLAMERPNIPPWSKERFFLSTANYVFTVVFAIEMLIKVVATGMFYGNDAYFTSGWNIMDGSLVIISIIDLLMGLISESSPRIFGILRVFRLLRSLRPLRVINRAPGLKLVVQTLLSSLRPIGNIVLICCTFFIIFGILGVQLFKGTFYHCEGENIKGVRNKTDCLERPGNAWINRKYNFDDLGKALMSLFVLSSRDGWVNIMYTGLDAVGVDQQPIVNYNEWRLLYFIAFILLVGFFVLNMFVGVVVENFHRCREEQEKEEKIRRAAKRAIQLEKKRRRMHEPPYYTNYSPLRMFVHNVVTSKYFDLAIAAVIGLNVVTMAMEYYMMPLALEYALKIFNYFFTAVFILEAMMKLVALGLKLYLKDKWNQLDVFIVILSIVGIALEEAENKILPINPTIIRVMRVLRIARVLKLLKMAKGIRALLDTVMQALPQVGNLGLLFFLLFFIFAALGVELFGRLECSDEMPCQGLGEHAHFANFGMAFLTLFRVATGDNWNGIMKDTLRDECDDAADCVKNCCVSAVIAPIFFVIFVLMAQFVLVNVVVAVLMKHLEESHKQMEDDMDIETELEREIEREQLFEEEQALCKELERQKTNVQKRPLTKVASLPSNFTYSTPIIEKKFNTSRRQTVQYFNPLLGPNPGPISLREWNQQPSSTICESNENDLDNDGVPITTTTVTTTRTGSVGSKPPINRKNLLQKFRTQSFDVKLLSDAATCSIDAVEMDSNIKIGQSTNSSGSGEQRSSNINNNLLISKKPTAKKINYRQSSLDFDNRSSACKLIDNSNYASSSIANKSFLAVPKLQATTRSRSGSAKQLFKQAAIMDEDEQINENSLLLPDTSISQSSTNSIPQIQLPPCATGSLKNVNETATASTSYSIQPISVISSSSSSSSSVGQQQQQQVKITEPTIHTLTVDDGKDGNVKKSESCELLRVISERRKL</sequence>
<feature type="transmembrane region" description="Helical" evidence="13">
    <location>
        <begin position="935"/>
        <end position="959"/>
    </location>
</feature>
<dbReference type="Proteomes" id="UP001107558">
    <property type="component" value="Chromosome 3"/>
</dbReference>
<evidence type="ECO:0000256" key="2">
    <source>
        <dbReference type="ARBA" id="ARBA00022448"/>
    </source>
</evidence>
<evidence type="ECO:0000256" key="11">
    <source>
        <dbReference type="SAM" id="Coils"/>
    </source>
</evidence>
<feature type="region of interest" description="Disordered" evidence="12">
    <location>
        <begin position="273"/>
        <end position="378"/>
    </location>
</feature>
<evidence type="ECO:0000313" key="15">
    <source>
        <dbReference type="EMBL" id="KAG5672248.1"/>
    </source>
</evidence>
<proteinExistence type="predicted"/>
<dbReference type="GO" id="GO:0005248">
    <property type="term" value="F:voltage-gated sodium channel activity"/>
    <property type="evidence" value="ECO:0007669"/>
    <property type="project" value="TreeGrafter"/>
</dbReference>
<dbReference type="GO" id="GO:0001518">
    <property type="term" value="C:voltage-gated sodium channel complex"/>
    <property type="evidence" value="ECO:0007669"/>
    <property type="project" value="TreeGrafter"/>
</dbReference>
<feature type="compositionally biased region" description="Polar residues" evidence="12">
    <location>
        <begin position="354"/>
        <end position="366"/>
    </location>
</feature>
<keyword evidence="6 13" id="KW-1133">Transmembrane helix</keyword>
<dbReference type="PANTHER" id="PTHR10037:SF230">
    <property type="entry name" value="CA[2+]-CHANNEL PROTEIN ALPHA[[1]] SUBUNIT T, ISOFORM F"/>
    <property type="match status" value="1"/>
</dbReference>
<dbReference type="GO" id="GO:0043005">
    <property type="term" value="C:neuron projection"/>
    <property type="evidence" value="ECO:0007669"/>
    <property type="project" value="TreeGrafter"/>
</dbReference>
<evidence type="ECO:0000256" key="3">
    <source>
        <dbReference type="ARBA" id="ARBA00022692"/>
    </source>
</evidence>
<keyword evidence="16" id="KW-1185">Reference proteome</keyword>
<evidence type="ECO:0000256" key="1">
    <source>
        <dbReference type="ARBA" id="ARBA00004141"/>
    </source>
</evidence>
<feature type="transmembrane region" description="Helical" evidence="13">
    <location>
        <begin position="655"/>
        <end position="674"/>
    </location>
</feature>
<feature type="compositionally biased region" description="Low complexity" evidence="12">
    <location>
        <begin position="1482"/>
        <end position="1497"/>
    </location>
</feature>
<evidence type="ECO:0000256" key="9">
    <source>
        <dbReference type="ARBA" id="ARBA00023180"/>
    </source>
</evidence>
<keyword evidence="4" id="KW-0677">Repeat</keyword>
<evidence type="ECO:0000256" key="10">
    <source>
        <dbReference type="ARBA" id="ARBA00023303"/>
    </source>
</evidence>
<dbReference type="GO" id="GO:0070509">
    <property type="term" value="P:calcium ion import"/>
    <property type="evidence" value="ECO:0007669"/>
    <property type="project" value="TreeGrafter"/>
</dbReference>
<gene>
    <name evidence="15" type="ORF">PVAND_002390</name>
</gene>
<feature type="region of interest" description="Disordered" evidence="12">
    <location>
        <begin position="158"/>
        <end position="219"/>
    </location>
</feature>
<evidence type="ECO:0000256" key="6">
    <source>
        <dbReference type="ARBA" id="ARBA00022989"/>
    </source>
</evidence>
<dbReference type="EMBL" id="JADBJN010000003">
    <property type="protein sequence ID" value="KAG5672248.1"/>
    <property type="molecule type" value="Genomic_DNA"/>
</dbReference>
<evidence type="ECO:0000313" key="16">
    <source>
        <dbReference type="Proteomes" id="UP001107558"/>
    </source>
</evidence>
<evidence type="ECO:0000256" key="5">
    <source>
        <dbReference type="ARBA" id="ARBA00022882"/>
    </source>
</evidence>
<keyword evidence="3 13" id="KW-0812">Transmembrane</keyword>
<dbReference type="InterPro" id="IPR043203">
    <property type="entry name" value="VGCC_Ca_Na"/>
</dbReference>
<dbReference type="OrthoDB" id="416585at2759"/>
<comment type="caution">
    <text evidence="15">The sequence shown here is derived from an EMBL/GenBank/DDBJ whole genome shotgun (WGS) entry which is preliminary data.</text>
</comment>
<dbReference type="FunFam" id="1.10.287.70:FF:000120">
    <property type="entry name" value="Voltage-dependent T-type calcium channel subunit alpha"/>
    <property type="match status" value="1"/>
</dbReference>
<feature type="transmembrane region" description="Helical" evidence="13">
    <location>
        <begin position="584"/>
        <end position="602"/>
    </location>
</feature>
<dbReference type="InterPro" id="IPR027359">
    <property type="entry name" value="Volt_channel_dom_sf"/>
</dbReference>
<dbReference type="Pfam" id="PF00520">
    <property type="entry name" value="Ion_trans"/>
    <property type="match status" value="3"/>
</dbReference>
<feature type="transmembrane region" description="Helical" evidence="13">
    <location>
        <begin position="902"/>
        <end position="923"/>
    </location>
</feature>
<feature type="compositionally biased region" description="Basic and acidic residues" evidence="12">
    <location>
        <begin position="183"/>
        <end position="199"/>
    </location>
</feature>
<reference evidence="15" key="1">
    <citation type="submission" date="2021-03" db="EMBL/GenBank/DDBJ databases">
        <title>Chromosome level genome of the anhydrobiotic midge Polypedilum vanderplanki.</title>
        <authorList>
            <person name="Yoshida Y."/>
            <person name="Kikawada T."/>
            <person name="Gusev O."/>
        </authorList>
    </citation>
    <scope>NUCLEOTIDE SEQUENCE</scope>
    <source>
        <strain evidence="15">NIAS01</strain>
        <tissue evidence="15">Whole body or cell culture</tissue>
    </source>
</reference>
<evidence type="ECO:0000259" key="14">
    <source>
        <dbReference type="Pfam" id="PF00520"/>
    </source>
</evidence>
<dbReference type="Gene3D" id="1.10.287.70">
    <property type="match status" value="3"/>
</dbReference>
<feature type="coiled-coil region" evidence="11">
    <location>
        <begin position="1146"/>
        <end position="1196"/>
    </location>
</feature>
<feature type="region of interest" description="Disordered" evidence="12">
    <location>
        <begin position="1482"/>
        <end position="1502"/>
    </location>
</feature>
<feature type="transmembrane region" description="Helical" evidence="13">
    <location>
        <begin position="1035"/>
        <end position="1055"/>
    </location>
</feature>
<evidence type="ECO:0000256" key="13">
    <source>
        <dbReference type="SAM" id="Phobius"/>
    </source>
</evidence>
<keyword evidence="11" id="KW-0175">Coiled coil</keyword>
<comment type="subcellular location">
    <subcellularLocation>
        <location evidence="1">Membrane</location>
        <topology evidence="1">Multi-pass membrane protein</topology>
    </subcellularLocation>
</comment>
<keyword evidence="7" id="KW-0406">Ion transport</keyword>
<feature type="domain" description="Ion transport" evidence="14">
    <location>
        <begin position="2"/>
        <end position="58"/>
    </location>
</feature>
<dbReference type="Gene3D" id="1.20.120.350">
    <property type="entry name" value="Voltage-gated potassium channels. Chain C"/>
    <property type="match status" value="2"/>
</dbReference>
<protein>
    <recommendedName>
        <fullName evidence="14">Ion transport domain-containing protein</fullName>
    </recommendedName>
</protein>
<dbReference type="PANTHER" id="PTHR10037">
    <property type="entry name" value="VOLTAGE-GATED CATION CHANNEL CALCIUM AND SODIUM"/>
    <property type="match status" value="1"/>
</dbReference>
<keyword evidence="9" id="KW-0325">Glycoprotein</keyword>
<dbReference type="SUPFAM" id="SSF81324">
    <property type="entry name" value="Voltage-gated potassium channels"/>
    <property type="match status" value="2"/>
</dbReference>
<dbReference type="FunFam" id="1.20.120.350:FF:000008">
    <property type="entry name" value="Voltage-dependent T-type calcium channel subunit alpha"/>
    <property type="match status" value="1"/>
</dbReference>
<evidence type="ECO:0000256" key="4">
    <source>
        <dbReference type="ARBA" id="ARBA00022737"/>
    </source>
</evidence>
<dbReference type="InterPro" id="IPR005821">
    <property type="entry name" value="Ion_trans_dom"/>
</dbReference>